<dbReference type="InterPro" id="IPR018536">
    <property type="entry name" value="CpcS/CpeS"/>
</dbReference>
<sequence length="210" mass="23620">MDAVEFFQLSAGRWSSKRTTHHLAFKRAEKGESDIVVETLAADDPEIIALCEMHSIDPTLSVGGSRVRWLGTMAWDREGDENHEGKTVFAIVPDPDNPRKGRLLRERGYAEIVPVVGRFEMDDEDGLVLITEYETMSSVERFWFASPDLRMRTSAVQRFGGLSTATFCTESRVDSDTNTSDTKQSEVKTETSPATEDDINVKEFYSVLGW</sequence>
<gene>
    <name evidence="3" type="primary">cpcS</name>
    <name evidence="5" type="ORF">BC008_40295</name>
    <name evidence="6" type="ORF">BC008_41270</name>
</gene>
<evidence type="ECO:0000313" key="5">
    <source>
        <dbReference type="EMBL" id="KST64038.1"/>
    </source>
</evidence>
<dbReference type="RefSeq" id="WP_036266826.1">
    <property type="nucleotide sequence ID" value="NZ_LMTZ01000118.1"/>
</dbReference>
<dbReference type="EMBL" id="LMTZ01000118">
    <property type="protein sequence ID" value="KST64748.1"/>
    <property type="molecule type" value="Genomic_DNA"/>
</dbReference>
<evidence type="ECO:0000256" key="4">
    <source>
        <dbReference type="SAM" id="MobiDB-lite"/>
    </source>
</evidence>
<evidence type="ECO:0000313" key="6">
    <source>
        <dbReference type="EMBL" id="KST64748.1"/>
    </source>
</evidence>
<dbReference type="CDD" id="cd19433">
    <property type="entry name" value="lipocalin_CpcS-CpeS"/>
    <property type="match status" value="1"/>
</dbReference>
<evidence type="ECO:0000313" key="7">
    <source>
        <dbReference type="Proteomes" id="UP000053372"/>
    </source>
</evidence>
<dbReference type="EMBL" id="LMTZ01000129">
    <property type="protein sequence ID" value="KST64038.1"/>
    <property type="molecule type" value="Genomic_DNA"/>
</dbReference>
<organism evidence="6 7">
    <name type="scientific">Mastigocoleus testarum BC008</name>
    <dbReference type="NCBI Taxonomy" id="371196"/>
    <lineage>
        <taxon>Bacteria</taxon>
        <taxon>Bacillati</taxon>
        <taxon>Cyanobacteriota</taxon>
        <taxon>Cyanophyceae</taxon>
        <taxon>Nostocales</taxon>
        <taxon>Hapalosiphonaceae</taxon>
        <taxon>Mastigocoleus</taxon>
    </lineage>
</organism>
<comment type="function">
    <text evidence="3">Covalently attaches a chromophore to Cys residue(s) of phycobiliproteins.</text>
</comment>
<dbReference type="HAMAP" id="MF_01459">
    <property type="entry name" value="Chrphore_lyase_CpxS"/>
    <property type="match status" value="1"/>
</dbReference>
<dbReference type="GO" id="GO:0016829">
    <property type="term" value="F:lyase activity"/>
    <property type="evidence" value="ECO:0007669"/>
    <property type="project" value="UniProtKB-KW"/>
</dbReference>
<dbReference type="Gene3D" id="2.40.128.20">
    <property type="match status" value="1"/>
</dbReference>
<evidence type="ECO:0000256" key="3">
    <source>
        <dbReference type="HAMAP-Rule" id="MF_01459"/>
    </source>
</evidence>
<dbReference type="InterPro" id="IPR012674">
    <property type="entry name" value="Calycin"/>
</dbReference>
<dbReference type="EC" id="4.-.-.-" evidence="3"/>
<evidence type="ECO:0000256" key="2">
    <source>
        <dbReference type="ARBA" id="ARBA00023239"/>
    </source>
</evidence>
<proteinExistence type="inferred from homology"/>
<reference evidence="6 7" key="1">
    <citation type="journal article" date="2015" name="Genome Announc.">
        <title>Draft Genome of the Euendolithic (true boring) Cyanobacterium Mastigocoleus testarum strain BC008.</title>
        <authorList>
            <person name="Guida B.S."/>
            <person name="Garcia-Pichel F."/>
        </authorList>
    </citation>
    <scope>NUCLEOTIDE SEQUENCE [LARGE SCALE GENOMIC DNA]</scope>
    <source>
        <strain evidence="6 7">BC008</strain>
    </source>
</reference>
<name>A0A0V7ZK10_9CYAN</name>
<comment type="similarity">
    <text evidence="1 3">Belongs to the CpcS/CpeS biliprotein lyase family.</text>
</comment>
<dbReference type="OrthoDB" id="554080at2"/>
<feature type="region of interest" description="Disordered" evidence="4">
    <location>
        <begin position="171"/>
        <end position="195"/>
    </location>
</feature>
<evidence type="ECO:0000256" key="1">
    <source>
        <dbReference type="ARBA" id="ARBA00010681"/>
    </source>
</evidence>
<accession>A0A0V7ZK10</accession>
<dbReference type="GO" id="GO:0017006">
    <property type="term" value="P:protein-tetrapyrrole linkage"/>
    <property type="evidence" value="ECO:0007669"/>
    <property type="project" value="UniProtKB-UniRule"/>
</dbReference>
<keyword evidence="7" id="KW-1185">Reference proteome</keyword>
<protein>
    <recommendedName>
        <fullName evidence="3">Chromophore lyase CpcS/CpeS</fullName>
        <ecNumber evidence="3">4.-.-.-</ecNumber>
    </recommendedName>
</protein>
<dbReference type="Proteomes" id="UP000053372">
    <property type="component" value="Unassembled WGS sequence"/>
</dbReference>
<comment type="caution">
    <text evidence="6">The sequence shown here is derived from an EMBL/GenBank/DDBJ whole genome shotgun (WGS) entry which is preliminary data.</text>
</comment>
<dbReference type="AlphaFoldDB" id="A0A0V7ZK10"/>
<dbReference type="Pfam" id="PF09367">
    <property type="entry name" value="CpeS"/>
    <property type="match status" value="1"/>
</dbReference>
<keyword evidence="2 3" id="KW-0456">Lyase</keyword>